<evidence type="ECO:0000256" key="1">
    <source>
        <dbReference type="ARBA" id="ARBA00022448"/>
    </source>
</evidence>
<keyword evidence="6 8" id="KW-0472">Membrane</keyword>
<dbReference type="EMBL" id="JAWDKA010000001">
    <property type="protein sequence ID" value="MDV0440846.1"/>
    <property type="molecule type" value="Genomic_DNA"/>
</dbReference>
<dbReference type="PANTHER" id="PTHR35529">
    <property type="entry name" value="MANGANESE EFFLUX PUMP MNTP-RELATED"/>
    <property type="match status" value="1"/>
</dbReference>
<feature type="transmembrane region" description="Helical" evidence="8">
    <location>
        <begin position="6"/>
        <end position="26"/>
    </location>
</feature>
<keyword evidence="3 8" id="KW-0812">Transmembrane</keyword>
<comment type="similarity">
    <text evidence="8">Belongs to the MntP (TC 9.B.29) family.</text>
</comment>
<feature type="transmembrane region" description="Helical" evidence="8">
    <location>
        <begin position="71"/>
        <end position="92"/>
    </location>
</feature>
<gene>
    <name evidence="8 9" type="primary">mntP</name>
    <name evidence="9" type="ORF">McpAg1_00220</name>
</gene>
<evidence type="ECO:0000256" key="3">
    <source>
        <dbReference type="ARBA" id="ARBA00022692"/>
    </source>
</evidence>
<comment type="caution">
    <text evidence="9">The sequence shown here is derived from an EMBL/GenBank/DDBJ whole genome shotgun (WGS) entry which is preliminary data.</text>
</comment>
<evidence type="ECO:0000313" key="10">
    <source>
        <dbReference type="Proteomes" id="UP001273136"/>
    </source>
</evidence>
<evidence type="ECO:0000313" key="9">
    <source>
        <dbReference type="EMBL" id="MDV0440846.1"/>
    </source>
</evidence>
<accession>A0AAE4MAJ9</accession>
<feature type="transmembrane region" description="Helical" evidence="8">
    <location>
        <begin position="132"/>
        <end position="153"/>
    </location>
</feature>
<feature type="transmembrane region" description="Helical" evidence="8">
    <location>
        <begin position="38"/>
        <end position="59"/>
    </location>
</feature>
<evidence type="ECO:0000256" key="2">
    <source>
        <dbReference type="ARBA" id="ARBA00022475"/>
    </source>
</evidence>
<keyword evidence="10" id="KW-1185">Reference proteome</keyword>
<evidence type="ECO:0000256" key="5">
    <source>
        <dbReference type="ARBA" id="ARBA00023065"/>
    </source>
</evidence>
<proteinExistence type="inferred from homology"/>
<keyword evidence="4 8" id="KW-1133">Transmembrane helix</keyword>
<dbReference type="Pfam" id="PF02659">
    <property type="entry name" value="Mntp"/>
    <property type="match status" value="1"/>
</dbReference>
<evidence type="ECO:0000256" key="7">
    <source>
        <dbReference type="ARBA" id="ARBA00023211"/>
    </source>
</evidence>
<sequence length="186" mass="19703">MLEYLIPTLLIAVGLAMDAFSVSLAGGASLKKDVLKTALTAGLLFGFFQFAMPLIGYVIGVPITNLIDPYGYWIVFFLFLFVGGKMIYDALFGGEEAGIDLTGWKVLAVLAIATSIDALAIGVSYALLGQEIFLAAIIIGIVTFVFSFVGVVAGSKLGDAFGNKMEIFGGIILILIGCKFLLENIL</sequence>
<dbReference type="Proteomes" id="UP001273136">
    <property type="component" value="Unassembled WGS sequence"/>
</dbReference>
<dbReference type="HAMAP" id="MF_01521">
    <property type="entry name" value="MntP_pump"/>
    <property type="match status" value="1"/>
</dbReference>
<evidence type="ECO:0000256" key="6">
    <source>
        <dbReference type="ARBA" id="ARBA00023136"/>
    </source>
</evidence>
<reference evidence="9" key="1">
    <citation type="submission" date="2023-06" db="EMBL/GenBank/DDBJ databases">
        <title>Genome sequence of Methancorpusculaceae sp. Ag1.</title>
        <authorList>
            <person name="Protasov E."/>
            <person name="Platt K."/>
            <person name="Poehlein A."/>
            <person name="Daniel R."/>
            <person name="Brune A."/>
        </authorList>
    </citation>
    <scope>NUCLEOTIDE SEQUENCE</scope>
    <source>
        <strain evidence="9">Ag1</strain>
    </source>
</reference>
<feature type="transmembrane region" description="Helical" evidence="8">
    <location>
        <begin position="165"/>
        <end position="182"/>
    </location>
</feature>
<organism evidence="9 10">
    <name type="scientific">Methanorbis furvi</name>
    <dbReference type="NCBI Taxonomy" id="3028299"/>
    <lineage>
        <taxon>Archaea</taxon>
        <taxon>Methanobacteriati</taxon>
        <taxon>Methanobacteriota</taxon>
        <taxon>Stenosarchaea group</taxon>
        <taxon>Methanomicrobia</taxon>
        <taxon>Methanomicrobiales</taxon>
        <taxon>Methanocorpusculaceae</taxon>
        <taxon>Methanorbis</taxon>
    </lineage>
</organism>
<dbReference type="RefSeq" id="WP_338093243.1">
    <property type="nucleotide sequence ID" value="NZ_JAWDKA010000001.1"/>
</dbReference>
<keyword evidence="1 8" id="KW-0813">Transport</keyword>
<comment type="function">
    <text evidence="8">Probably functions as a manganese efflux pump.</text>
</comment>
<keyword evidence="2 8" id="KW-1003">Cell membrane</keyword>
<dbReference type="GO" id="GO:0005886">
    <property type="term" value="C:plasma membrane"/>
    <property type="evidence" value="ECO:0007669"/>
    <property type="project" value="UniProtKB-SubCell"/>
</dbReference>
<dbReference type="InterPro" id="IPR022929">
    <property type="entry name" value="Put_MntP"/>
</dbReference>
<dbReference type="PANTHER" id="PTHR35529:SF1">
    <property type="entry name" value="MANGANESE EFFLUX PUMP MNTP-RELATED"/>
    <property type="match status" value="1"/>
</dbReference>
<dbReference type="AlphaFoldDB" id="A0AAE4MAJ9"/>
<dbReference type="InterPro" id="IPR003810">
    <property type="entry name" value="Mntp/YtaF"/>
</dbReference>
<keyword evidence="7 8" id="KW-0464">Manganese</keyword>
<keyword evidence="5 8" id="KW-0406">Ion transport</keyword>
<evidence type="ECO:0000256" key="4">
    <source>
        <dbReference type="ARBA" id="ARBA00022989"/>
    </source>
</evidence>
<protein>
    <recommendedName>
        <fullName evidence="8">Putative manganese efflux pump MntP</fullName>
    </recommendedName>
</protein>
<evidence type="ECO:0000256" key="8">
    <source>
        <dbReference type="HAMAP-Rule" id="MF_01521"/>
    </source>
</evidence>
<comment type="subcellular location">
    <subcellularLocation>
        <location evidence="8">Cell membrane</location>
        <topology evidence="8">Multi-pass membrane protein</topology>
    </subcellularLocation>
</comment>
<dbReference type="GO" id="GO:0005384">
    <property type="term" value="F:manganese ion transmembrane transporter activity"/>
    <property type="evidence" value="ECO:0007669"/>
    <property type="project" value="UniProtKB-UniRule"/>
</dbReference>
<name>A0AAE4MAJ9_9EURY</name>
<feature type="transmembrane region" description="Helical" evidence="8">
    <location>
        <begin position="104"/>
        <end position="126"/>
    </location>
</feature>